<reference evidence="2" key="1">
    <citation type="journal article" date="2019" name="bioRxiv">
        <title>The Genome of the Zebra Mussel, Dreissena polymorpha: A Resource for Invasive Species Research.</title>
        <authorList>
            <person name="McCartney M.A."/>
            <person name="Auch B."/>
            <person name="Kono T."/>
            <person name="Mallez S."/>
            <person name="Zhang Y."/>
            <person name="Obille A."/>
            <person name="Becker A."/>
            <person name="Abrahante J.E."/>
            <person name="Garbe J."/>
            <person name="Badalamenti J.P."/>
            <person name="Herman A."/>
            <person name="Mangelson H."/>
            <person name="Liachko I."/>
            <person name="Sullivan S."/>
            <person name="Sone E.D."/>
            <person name="Koren S."/>
            <person name="Silverstein K.A.T."/>
            <person name="Beckman K.B."/>
            <person name="Gohl D.M."/>
        </authorList>
    </citation>
    <scope>NUCLEOTIDE SEQUENCE</scope>
    <source>
        <strain evidence="2">Duluth1</strain>
        <tissue evidence="2">Whole animal</tissue>
    </source>
</reference>
<dbReference type="Proteomes" id="UP000828390">
    <property type="component" value="Unassembled WGS sequence"/>
</dbReference>
<gene>
    <name evidence="2" type="ORF">DPMN_083378</name>
</gene>
<dbReference type="AlphaFoldDB" id="A0A9D4BIE0"/>
<reference evidence="2" key="2">
    <citation type="submission" date="2020-11" db="EMBL/GenBank/DDBJ databases">
        <authorList>
            <person name="McCartney M.A."/>
            <person name="Auch B."/>
            <person name="Kono T."/>
            <person name="Mallez S."/>
            <person name="Becker A."/>
            <person name="Gohl D.M."/>
            <person name="Silverstein K.A.T."/>
            <person name="Koren S."/>
            <person name="Bechman K.B."/>
            <person name="Herman A."/>
            <person name="Abrahante J.E."/>
            <person name="Garbe J."/>
        </authorList>
    </citation>
    <scope>NUCLEOTIDE SEQUENCE</scope>
    <source>
        <strain evidence="2">Duluth1</strain>
        <tissue evidence="2">Whole animal</tissue>
    </source>
</reference>
<dbReference type="EMBL" id="JAIWYP010000016">
    <property type="protein sequence ID" value="KAH3695919.1"/>
    <property type="molecule type" value="Genomic_DNA"/>
</dbReference>
<keyword evidence="3" id="KW-1185">Reference proteome</keyword>
<evidence type="ECO:0000313" key="2">
    <source>
        <dbReference type="EMBL" id="KAH3695919.1"/>
    </source>
</evidence>
<feature type="region of interest" description="Disordered" evidence="1">
    <location>
        <begin position="60"/>
        <end position="79"/>
    </location>
</feature>
<name>A0A9D4BIE0_DREPO</name>
<protein>
    <submittedName>
        <fullName evidence="2">Uncharacterized protein</fullName>
    </submittedName>
</protein>
<proteinExistence type="predicted"/>
<evidence type="ECO:0000313" key="3">
    <source>
        <dbReference type="Proteomes" id="UP000828390"/>
    </source>
</evidence>
<sequence length="79" mass="8695">MATMPSSLELVPARYSLKTDSQIASARQYINEHLQPGAFPLTHSTSTTLSRALKNSLKQRVVTDDMPKPSQLLSLDGRP</sequence>
<comment type="caution">
    <text evidence="2">The sequence shown here is derived from an EMBL/GenBank/DDBJ whole genome shotgun (WGS) entry which is preliminary data.</text>
</comment>
<evidence type="ECO:0000256" key="1">
    <source>
        <dbReference type="SAM" id="MobiDB-lite"/>
    </source>
</evidence>
<organism evidence="2 3">
    <name type="scientific">Dreissena polymorpha</name>
    <name type="common">Zebra mussel</name>
    <name type="synonym">Mytilus polymorpha</name>
    <dbReference type="NCBI Taxonomy" id="45954"/>
    <lineage>
        <taxon>Eukaryota</taxon>
        <taxon>Metazoa</taxon>
        <taxon>Spiralia</taxon>
        <taxon>Lophotrochozoa</taxon>
        <taxon>Mollusca</taxon>
        <taxon>Bivalvia</taxon>
        <taxon>Autobranchia</taxon>
        <taxon>Heteroconchia</taxon>
        <taxon>Euheterodonta</taxon>
        <taxon>Imparidentia</taxon>
        <taxon>Neoheterodontei</taxon>
        <taxon>Myida</taxon>
        <taxon>Dreissenoidea</taxon>
        <taxon>Dreissenidae</taxon>
        <taxon>Dreissena</taxon>
    </lineage>
</organism>
<accession>A0A9D4BIE0</accession>